<dbReference type="AlphaFoldDB" id="A0AAW2HV46"/>
<evidence type="ECO:0000259" key="5">
    <source>
        <dbReference type="PROSITE" id="PS50240"/>
    </source>
</evidence>
<dbReference type="PANTHER" id="PTHR24256">
    <property type="entry name" value="TRYPTASE-RELATED"/>
    <property type="match status" value="1"/>
</dbReference>
<keyword evidence="3" id="KW-0378">Hydrolase</keyword>
<keyword evidence="3" id="KW-0720">Serine protease</keyword>
<dbReference type="SMART" id="SM00020">
    <property type="entry name" value="Tryp_SPc"/>
    <property type="match status" value="1"/>
</dbReference>
<dbReference type="PROSITE" id="PS00135">
    <property type="entry name" value="TRYPSIN_SER"/>
    <property type="match status" value="1"/>
</dbReference>
<sequence length="290" mass="32736">MKSGVSGATLPLAVLCVIGLATCSAKKNDEPQRMFNSKDSRDGQFPYAVFQLRKSGRMYYSCTAAIINETWVLTAAHCLRQGSNPNHNLFVAGRANMREYIAQRFRNMSINDDIDEERFRVQERRAAAYYIHPQHNNRGSHDIGLVRLNRPFVMNDRVNSVPLTNRPFDRTMNCTGVGYGLTEDNVRRYHLQYVDNMPAKPARLCRFQRFRDVICLADRTRGICQGDSGGPLVCDGSVRGAASHGISTSTNCGSGVVEQYYSDAHRNMEWINSVMTKEKDSKSKKAKKKH</sequence>
<dbReference type="InterPro" id="IPR009003">
    <property type="entry name" value="Peptidase_S1_PA"/>
</dbReference>
<dbReference type="SUPFAM" id="SSF50494">
    <property type="entry name" value="Trypsin-like serine proteases"/>
    <property type="match status" value="1"/>
</dbReference>
<accession>A0AAW2HV46</accession>
<evidence type="ECO:0000313" key="6">
    <source>
        <dbReference type="EMBL" id="KAL0273183.1"/>
    </source>
</evidence>
<dbReference type="InterPro" id="IPR051487">
    <property type="entry name" value="Ser/Thr_Proteases_Immune/Dev"/>
</dbReference>
<dbReference type="InterPro" id="IPR043504">
    <property type="entry name" value="Peptidase_S1_PA_chymotrypsin"/>
</dbReference>
<dbReference type="Pfam" id="PF00089">
    <property type="entry name" value="Trypsin"/>
    <property type="match status" value="1"/>
</dbReference>
<dbReference type="EMBL" id="JARGDH010000003">
    <property type="protein sequence ID" value="KAL0273183.1"/>
    <property type="molecule type" value="Genomic_DNA"/>
</dbReference>
<dbReference type="InterPro" id="IPR001314">
    <property type="entry name" value="Peptidase_S1A"/>
</dbReference>
<evidence type="ECO:0000256" key="2">
    <source>
        <dbReference type="ARBA" id="ARBA00024195"/>
    </source>
</evidence>
<comment type="caution">
    <text evidence="6">The sequence shown here is derived from an EMBL/GenBank/DDBJ whole genome shotgun (WGS) entry which is preliminary data.</text>
</comment>
<keyword evidence="3" id="KW-0645">Protease</keyword>
<keyword evidence="4" id="KW-0732">Signal</keyword>
<feature type="domain" description="Peptidase S1" evidence="5">
    <location>
        <begin position="17"/>
        <end position="276"/>
    </location>
</feature>
<keyword evidence="1" id="KW-1015">Disulfide bond</keyword>
<evidence type="ECO:0000256" key="3">
    <source>
        <dbReference type="RuleBase" id="RU363034"/>
    </source>
</evidence>
<comment type="similarity">
    <text evidence="2">Belongs to the peptidase S1 family. CLIP subfamily.</text>
</comment>
<gene>
    <name evidence="6" type="ORF">PYX00_005919</name>
</gene>
<proteinExistence type="inferred from homology"/>
<dbReference type="PROSITE" id="PS00134">
    <property type="entry name" value="TRYPSIN_HIS"/>
    <property type="match status" value="1"/>
</dbReference>
<dbReference type="GO" id="GO:0004252">
    <property type="term" value="F:serine-type endopeptidase activity"/>
    <property type="evidence" value="ECO:0007669"/>
    <property type="project" value="InterPro"/>
</dbReference>
<dbReference type="InterPro" id="IPR001254">
    <property type="entry name" value="Trypsin_dom"/>
</dbReference>
<dbReference type="CDD" id="cd00190">
    <property type="entry name" value="Tryp_SPc"/>
    <property type="match status" value="1"/>
</dbReference>
<dbReference type="InterPro" id="IPR018114">
    <property type="entry name" value="TRYPSIN_HIS"/>
</dbReference>
<dbReference type="PROSITE" id="PS50240">
    <property type="entry name" value="TRYPSIN_DOM"/>
    <property type="match status" value="1"/>
</dbReference>
<evidence type="ECO:0000256" key="1">
    <source>
        <dbReference type="ARBA" id="ARBA00023157"/>
    </source>
</evidence>
<name>A0AAW2HV46_9NEOP</name>
<protein>
    <recommendedName>
        <fullName evidence="5">Peptidase S1 domain-containing protein</fullName>
    </recommendedName>
</protein>
<organism evidence="6">
    <name type="scientific">Menopon gallinae</name>
    <name type="common">poultry shaft louse</name>
    <dbReference type="NCBI Taxonomy" id="328185"/>
    <lineage>
        <taxon>Eukaryota</taxon>
        <taxon>Metazoa</taxon>
        <taxon>Ecdysozoa</taxon>
        <taxon>Arthropoda</taxon>
        <taxon>Hexapoda</taxon>
        <taxon>Insecta</taxon>
        <taxon>Pterygota</taxon>
        <taxon>Neoptera</taxon>
        <taxon>Paraneoptera</taxon>
        <taxon>Psocodea</taxon>
        <taxon>Troctomorpha</taxon>
        <taxon>Phthiraptera</taxon>
        <taxon>Amblycera</taxon>
        <taxon>Menoponidae</taxon>
        <taxon>Menopon</taxon>
    </lineage>
</organism>
<dbReference type="InterPro" id="IPR033116">
    <property type="entry name" value="TRYPSIN_SER"/>
</dbReference>
<dbReference type="PRINTS" id="PR00722">
    <property type="entry name" value="CHYMOTRYPSIN"/>
</dbReference>
<reference evidence="6" key="1">
    <citation type="journal article" date="2024" name="Gigascience">
        <title>Chromosome-level genome of the poultry shaft louse Menopon gallinae provides insight into the host-switching and adaptive evolution of parasitic lice.</title>
        <authorList>
            <person name="Xu Y."/>
            <person name="Ma L."/>
            <person name="Liu S."/>
            <person name="Liang Y."/>
            <person name="Liu Q."/>
            <person name="He Z."/>
            <person name="Tian L."/>
            <person name="Duan Y."/>
            <person name="Cai W."/>
            <person name="Li H."/>
            <person name="Song F."/>
        </authorList>
    </citation>
    <scope>NUCLEOTIDE SEQUENCE</scope>
    <source>
        <strain evidence="6">Cailab_2023a</strain>
    </source>
</reference>
<evidence type="ECO:0000256" key="4">
    <source>
        <dbReference type="SAM" id="SignalP"/>
    </source>
</evidence>
<dbReference type="GO" id="GO:0006508">
    <property type="term" value="P:proteolysis"/>
    <property type="evidence" value="ECO:0007669"/>
    <property type="project" value="UniProtKB-KW"/>
</dbReference>
<dbReference type="Gene3D" id="2.40.10.10">
    <property type="entry name" value="Trypsin-like serine proteases"/>
    <property type="match status" value="2"/>
</dbReference>
<feature type="signal peptide" evidence="4">
    <location>
        <begin position="1"/>
        <end position="25"/>
    </location>
</feature>
<feature type="chain" id="PRO_5043822682" description="Peptidase S1 domain-containing protein" evidence="4">
    <location>
        <begin position="26"/>
        <end position="290"/>
    </location>
</feature>